<organism evidence="7 8">
    <name type="scientific">Thermobacillus composti (strain DSM 18247 / JCM 13945 / KWC4)</name>
    <dbReference type="NCBI Taxonomy" id="717605"/>
    <lineage>
        <taxon>Bacteria</taxon>
        <taxon>Bacillati</taxon>
        <taxon>Bacillota</taxon>
        <taxon>Bacilli</taxon>
        <taxon>Bacillales</taxon>
        <taxon>Paenibacillaceae</taxon>
        <taxon>Thermobacillus</taxon>
    </lineage>
</organism>
<dbReference type="Pfam" id="PF08281">
    <property type="entry name" value="Sigma70_r4_2"/>
    <property type="match status" value="1"/>
</dbReference>
<evidence type="ECO:0000259" key="5">
    <source>
        <dbReference type="Pfam" id="PF04542"/>
    </source>
</evidence>
<feature type="domain" description="RNA polymerase sigma-70 region 2" evidence="5">
    <location>
        <begin position="25"/>
        <end position="84"/>
    </location>
</feature>
<keyword evidence="2" id="KW-0805">Transcription regulation</keyword>
<proteinExistence type="inferred from homology"/>
<dbReference type="InterPro" id="IPR039425">
    <property type="entry name" value="RNA_pol_sigma-70-like"/>
</dbReference>
<feature type="domain" description="RNA polymerase sigma factor 70 region 4 type 2" evidence="6">
    <location>
        <begin position="114"/>
        <end position="165"/>
    </location>
</feature>
<evidence type="ECO:0000256" key="3">
    <source>
        <dbReference type="ARBA" id="ARBA00023082"/>
    </source>
</evidence>
<comment type="similarity">
    <text evidence="1">Belongs to the sigma-70 factor family. ECF subfamily.</text>
</comment>
<gene>
    <name evidence="7" type="ordered locus">Theco_2706</name>
</gene>
<dbReference type="AlphaFoldDB" id="L0EGH5"/>
<dbReference type="InterPro" id="IPR013325">
    <property type="entry name" value="RNA_pol_sigma_r2"/>
</dbReference>
<dbReference type="GO" id="GO:0003677">
    <property type="term" value="F:DNA binding"/>
    <property type="evidence" value="ECO:0007669"/>
    <property type="project" value="InterPro"/>
</dbReference>
<evidence type="ECO:0000313" key="8">
    <source>
        <dbReference type="Proteomes" id="UP000010795"/>
    </source>
</evidence>
<keyword evidence="8" id="KW-1185">Reference proteome</keyword>
<dbReference type="Gene3D" id="1.10.10.10">
    <property type="entry name" value="Winged helix-like DNA-binding domain superfamily/Winged helix DNA-binding domain"/>
    <property type="match status" value="1"/>
</dbReference>
<dbReference type="PANTHER" id="PTHR43133:SF60">
    <property type="entry name" value="RNA POLYMERASE SIGMA FACTOR SIGV"/>
    <property type="match status" value="1"/>
</dbReference>
<reference evidence="8" key="1">
    <citation type="submission" date="2012-01" db="EMBL/GenBank/DDBJ databases">
        <title>Complete sequence of chromosome of Thermobacillus composti KWC4.</title>
        <authorList>
            <person name="Lucas S."/>
            <person name="Han J."/>
            <person name="Lapidus A."/>
            <person name="Cheng J.-F."/>
            <person name="Goodwin L."/>
            <person name="Pitluck S."/>
            <person name="Peters L."/>
            <person name="Ovchinnikova G."/>
            <person name="Teshima H."/>
            <person name="Detter J.C."/>
            <person name="Han C."/>
            <person name="Tapia R."/>
            <person name="Land M."/>
            <person name="Hauser L."/>
            <person name="Kyrpides N."/>
            <person name="Ivanova N."/>
            <person name="Pagani I."/>
            <person name="Anderson I."/>
            <person name="Woyke T."/>
        </authorList>
    </citation>
    <scope>NUCLEOTIDE SEQUENCE [LARGE SCALE GENOMIC DNA]</scope>
    <source>
        <strain evidence="8">DSM 18247 / JCM 13945 / KWC4</strain>
    </source>
</reference>
<dbReference type="NCBIfam" id="TIGR02937">
    <property type="entry name" value="sigma70-ECF"/>
    <property type="match status" value="1"/>
</dbReference>
<dbReference type="InterPro" id="IPR013249">
    <property type="entry name" value="RNA_pol_sigma70_r4_t2"/>
</dbReference>
<name>L0EGH5_THECK</name>
<evidence type="ECO:0000259" key="6">
    <source>
        <dbReference type="Pfam" id="PF08281"/>
    </source>
</evidence>
<dbReference type="Pfam" id="PF04542">
    <property type="entry name" value="Sigma70_r2"/>
    <property type="match status" value="1"/>
</dbReference>
<protein>
    <submittedName>
        <fullName evidence="7">RNA polymerase sigma factor, sigma-70 family</fullName>
    </submittedName>
</protein>
<dbReference type="KEGG" id="tco:Theco_2706"/>
<evidence type="ECO:0000313" key="7">
    <source>
        <dbReference type="EMBL" id="AGA58796.1"/>
    </source>
</evidence>
<dbReference type="GO" id="GO:0016987">
    <property type="term" value="F:sigma factor activity"/>
    <property type="evidence" value="ECO:0007669"/>
    <property type="project" value="UniProtKB-KW"/>
</dbReference>
<dbReference type="CDD" id="cd06171">
    <property type="entry name" value="Sigma70_r4"/>
    <property type="match status" value="1"/>
</dbReference>
<dbReference type="HOGENOM" id="CLU_047691_5_2_9"/>
<dbReference type="PANTHER" id="PTHR43133">
    <property type="entry name" value="RNA POLYMERASE ECF-TYPE SIGMA FACTO"/>
    <property type="match status" value="1"/>
</dbReference>
<sequence length="182" mass="20519">MSMNGNGGQMAGILDPQKEAELVELYNQMIRVAYANVYNKSDALDVVQEAWVKMLAKRATLRESDKLAAWAKVITRNVAVNVNRVAARTRTWDDADLMRAAGERADRAEELMTEISELLGQLEPAARTLFLYKYYYGLKDQEIANAMSMPVGTVKAKIHRARERLKKARLADLELRSEGRSV</sequence>
<dbReference type="InterPro" id="IPR014284">
    <property type="entry name" value="RNA_pol_sigma-70_dom"/>
</dbReference>
<dbReference type="eggNOG" id="COG1595">
    <property type="taxonomic scope" value="Bacteria"/>
</dbReference>
<dbReference type="InterPro" id="IPR036388">
    <property type="entry name" value="WH-like_DNA-bd_sf"/>
</dbReference>
<dbReference type="InterPro" id="IPR007627">
    <property type="entry name" value="RNA_pol_sigma70_r2"/>
</dbReference>
<dbReference type="GO" id="GO:0006352">
    <property type="term" value="P:DNA-templated transcription initiation"/>
    <property type="evidence" value="ECO:0007669"/>
    <property type="project" value="InterPro"/>
</dbReference>
<dbReference type="RefSeq" id="WP_015255538.1">
    <property type="nucleotide sequence ID" value="NC_019897.1"/>
</dbReference>
<dbReference type="Gene3D" id="1.10.1740.10">
    <property type="match status" value="1"/>
</dbReference>
<dbReference type="SUPFAM" id="SSF88946">
    <property type="entry name" value="Sigma2 domain of RNA polymerase sigma factors"/>
    <property type="match status" value="1"/>
</dbReference>
<dbReference type="EMBL" id="CP003255">
    <property type="protein sequence ID" value="AGA58796.1"/>
    <property type="molecule type" value="Genomic_DNA"/>
</dbReference>
<dbReference type="InterPro" id="IPR013324">
    <property type="entry name" value="RNA_pol_sigma_r3/r4-like"/>
</dbReference>
<dbReference type="Proteomes" id="UP000010795">
    <property type="component" value="Chromosome"/>
</dbReference>
<dbReference type="STRING" id="717605.Theco_2706"/>
<keyword evidence="4" id="KW-0804">Transcription</keyword>
<evidence type="ECO:0000256" key="1">
    <source>
        <dbReference type="ARBA" id="ARBA00010641"/>
    </source>
</evidence>
<dbReference type="SUPFAM" id="SSF88659">
    <property type="entry name" value="Sigma3 and sigma4 domains of RNA polymerase sigma factors"/>
    <property type="match status" value="1"/>
</dbReference>
<evidence type="ECO:0000256" key="2">
    <source>
        <dbReference type="ARBA" id="ARBA00023015"/>
    </source>
</evidence>
<accession>L0EGH5</accession>
<keyword evidence="3" id="KW-0731">Sigma factor</keyword>
<evidence type="ECO:0000256" key="4">
    <source>
        <dbReference type="ARBA" id="ARBA00023163"/>
    </source>
</evidence>